<evidence type="ECO:0000313" key="1">
    <source>
        <dbReference type="EMBL" id="GAA0231170.1"/>
    </source>
</evidence>
<proteinExistence type="predicted"/>
<dbReference type="EMBL" id="BAAAGX010000006">
    <property type="protein sequence ID" value="GAA0231170.1"/>
    <property type="molecule type" value="Genomic_DNA"/>
</dbReference>
<accession>A0ABN0TVZ6</accession>
<gene>
    <name evidence="1" type="ORF">GCM10009539_15740</name>
</gene>
<sequence>MAVFWADEPEAEIWPSAQFGFLLLPELESELAESTLSDPQAETASRLASAIPAKAPVRYSFTFKSLRGVQTQSSGAGYLAGRSER</sequence>
<protein>
    <submittedName>
        <fullName evidence="1">Uncharacterized protein</fullName>
    </submittedName>
</protein>
<evidence type="ECO:0000313" key="2">
    <source>
        <dbReference type="Proteomes" id="UP001500967"/>
    </source>
</evidence>
<keyword evidence="2" id="KW-1185">Reference proteome</keyword>
<name>A0ABN0TVZ6_9ACTN</name>
<reference evidence="1 2" key="1">
    <citation type="journal article" date="2019" name="Int. J. Syst. Evol. Microbiol.">
        <title>The Global Catalogue of Microorganisms (GCM) 10K type strain sequencing project: providing services to taxonomists for standard genome sequencing and annotation.</title>
        <authorList>
            <consortium name="The Broad Institute Genomics Platform"/>
            <consortium name="The Broad Institute Genome Sequencing Center for Infectious Disease"/>
            <person name="Wu L."/>
            <person name="Ma J."/>
        </authorList>
    </citation>
    <scope>NUCLEOTIDE SEQUENCE [LARGE SCALE GENOMIC DNA]</scope>
    <source>
        <strain evidence="1 2">JCM 10425</strain>
    </source>
</reference>
<comment type="caution">
    <text evidence="1">The sequence shown here is derived from an EMBL/GenBank/DDBJ whole genome shotgun (WGS) entry which is preliminary data.</text>
</comment>
<dbReference type="Proteomes" id="UP001500967">
    <property type="component" value="Unassembled WGS sequence"/>
</dbReference>
<organism evidence="1 2">
    <name type="scientific">Cryptosporangium japonicum</name>
    <dbReference type="NCBI Taxonomy" id="80872"/>
    <lineage>
        <taxon>Bacteria</taxon>
        <taxon>Bacillati</taxon>
        <taxon>Actinomycetota</taxon>
        <taxon>Actinomycetes</taxon>
        <taxon>Cryptosporangiales</taxon>
        <taxon>Cryptosporangiaceae</taxon>
        <taxon>Cryptosporangium</taxon>
    </lineage>
</organism>